<feature type="signal peptide" evidence="1">
    <location>
        <begin position="1"/>
        <end position="27"/>
    </location>
</feature>
<dbReference type="Pfam" id="PF06725">
    <property type="entry name" value="3D"/>
    <property type="match status" value="1"/>
</dbReference>
<dbReference type="EMBL" id="JAENIO010000026">
    <property type="protein sequence ID" value="MBK1834542.1"/>
    <property type="molecule type" value="Genomic_DNA"/>
</dbReference>
<proteinExistence type="predicted"/>
<keyword evidence="4" id="KW-1185">Reference proteome</keyword>
<dbReference type="PROSITE" id="PS51257">
    <property type="entry name" value="PROKAR_LIPOPROTEIN"/>
    <property type="match status" value="1"/>
</dbReference>
<evidence type="ECO:0000313" key="3">
    <source>
        <dbReference type="EMBL" id="MBK1834542.1"/>
    </source>
</evidence>
<accession>A0A934VMR2</accession>
<evidence type="ECO:0000259" key="2">
    <source>
        <dbReference type="Pfam" id="PF06725"/>
    </source>
</evidence>
<dbReference type="RefSeq" id="WP_200391978.1">
    <property type="nucleotide sequence ID" value="NZ_JAENIO010000026.1"/>
</dbReference>
<sequence>MRILPIASALVGLSLALLTSCTSTSVAATAEKAPRKAASKTWTENVGGNLPAEANVALLEEVAHLPKDKHGFPSYPDDQTHRVVRATAYSHMQNEPGAPGRMNAEGGILKYGEVRSAAADWSKYPVGTKFKIKGMPYLYVVDDYGSALTGTNTVDIFHPTLAGMKKWGLRTIEIDVIQWGSWERTLALLKGRRGYWHCADMYAAAERKVKSGAAVAGFSNPGDDTQG</sequence>
<organism evidence="3 4">
    <name type="scientific">Roseibacillus ishigakijimensis</name>
    <dbReference type="NCBI Taxonomy" id="454146"/>
    <lineage>
        <taxon>Bacteria</taxon>
        <taxon>Pseudomonadati</taxon>
        <taxon>Verrucomicrobiota</taxon>
        <taxon>Verrucomicrobiia</taxon>
        <taxon>Verrucomicrobiales</taxon>
        <taxon>Verrucomicrobiaceae</taxon>
        <taxon>Roseibacillus</taxon>
    </lineage>
</organism>
<keyword evidence="1" id="KW-0732">Signal</keyword>
<evidence type="ECO:0000256" key="1">
    <source>
        <dbReference type="SAM" id="SignalP"/>
    </source>
</evidence>
<comment type="caution">
    <text evidence="3">The sequence shown here is derived from an EMBL/GenBank/DDBJ whole genome shotgun (WGS) entry which is preliminary data.</text>
</comment>
<dbReference type="Proteomes" id="UP000604083">
    <property type="component" value="Unassembled WGS sequence"/>
</dbReference>
<dbReference type="CDD" id="cd14667">
    <property type="entry name" value="3D_containing_proteins"/>
    <property type="match status" value="1"/>
</dbReference>
<name>A0A934VMR2_9BACT</name>
<protein>
    <submittedName>
        <fullName evidence="3">3D domain-containing protein</fullName>
    </submittedName>
</protein>
<dbReference type="InterPro" id="IPR010611">
    <property type="entry name" value="3D_dom"/>
</dbReference>
<dbReference type="GO" id="GO:0019867">
    <property type="term" value="C:outer membrane"/>
    <property type="evidence" value="ECO:0007669"/>
    <property type="project" value="InterPro"/>
</dbReference>
<feature type="domain" description="3D" evidence="2">
    <location>
        <begin position="115"/>
        <end position="173"/>
    </location>
</feature>
<feature type="chain" id="PRO_5036943888" evidence="1">
    <location>
        <begin position="28"/>
        <end position="227"/>
    </location>
</feature>
<evidence type="ECO:0000313" key="4">
    <source>
        <dbReference type="Proteomes" id="UP000604083"/>
    </source>
</evidence>
<reference evidence="3" key="1">
    <citation type="submission" date="2021-01" db="EMBL/GenBank/DDBJ databases">
        <title>Modified the classification status of verrucomicrobia.</title>
        <authorList>
            <person name="Feng X."/>
        </authorList>
    </citation>
    <scope>NUCLEOTIDE SEQUENCE</scope>
    <source>
        <strain evidence="3">KCTC 12986</strain>
    </source>
</reference>
<dbReference type="GO" id="GO:0009254">
    <property type="term" value="P:peptidoglycan turnover"/>
    <property type="evidence" value="ECO:0007669"/>
    <property type="project" value="InterPro"/>
</dbReference>
<dbReference type="GO" id="GO:0004553">
    <property type="term" value="F:hydrolase activity, hydrolyzing O-glycosyl compounds"/>
    <property type="evidence" value="ECO:0007669"/>
    <property type="project" value="InterPro"/>
</dbReference>
<dbReference type="AlphaFoldDB" id="A0A934VMR2"/>
<gene>
    <name evidence="3" type="ORF">JIN78_10765</name>
</gene>
<dbReference type="InterPro" id="IPR059180">
    <property type="entry name" value="3D_YorM"/>
</dbReference>